<dbReference type="Proteomes" id="UP001174208">
    <property type="component" value="Unassembled WGS sequence"/>
</dbReference>
<evidence type="ECO:0000313" key="1">
    <source>
        <dbReference type="EMBL" id="MDN4614101.1"/>
    </source>
</evidence>
<comment type="caution">
    <text evidence="1">The sequence shown here is derived from an EMBL/GenBank/DDBJ whole genome shotgun (WGS) entry which is preliminary data.</text>
</comment>
<name>A0ABT8KBA9_9MICO</name>
<accession>A0ABT8KBA9</accession>
<proteinExistence type="predicted"/>
<evidence type="ECO:0000313" key="2">
    <source>
        <dbReference type="Proteomes" id="UP001174208"/>
    </source>
</evidence>
<dbReference type="EMBL" id="JAROCF010000001">
    <property type="protein sequence ID" value="MDN4614101.1"/>
    <property type="molecule type" value="Genomic_DNA"/>
</dbReference>
<dbReference type="RefSeq" id="WP_301210554.1">
    <property type="nucleotide sequence ID" value="NZ_JAROCF010000001.1"/>
</dbReference>
<protein>
    <submittedName>
        <fullName evidence="1">Uncharacterized protein</fullName>
    </submittedName>
</protein>
<gene>
    <name evidence="1" type="ORF">P5G50_06505</name>
</gene>
<keyword evidence="2" id="KW-1185">Reference proteome</keyword>
<organism evidence="1 2">
    <name type="scientific">Leifsonia williamsii</name>
    <dbReference type="NCBI Taxonomy" id="3035919"/>
    <lineage>
        <taxon>Bacteria</taxon>
        <taxon>Bacillati</taxon>
        <taxon>Actinomycetota</taxon>
        <taxon>Actinomycetes</taxon>
        <taxon>Micrococcales</taxon>
        <taxon>Microbacteriaceae</taxon>
        <taxon>Leifsonia</taxon>
    </lineage>
</organism>
<reference evidence="1" key="1">
    <citation type="submission" date="2023-06" db="EMBL/GenBank/DDBJ databases">
        <title>MT1 and MT2 Draft Genomes of Novel Species.</title>
        <authorList>
            <person name="Venkateswaran K."/>
        </authorList>
    </citation>
    <scope>NUCLEOTIDE SEQUENCE</scope>
    <source>
        <strain evidence="1">F6_8S_P_1B</strain>
    </source>
</reference>
<sequence length="73" mass="8158">MAASFSFRTCEFCGEFQPVLADGRMSVHFTADAERCRGSDHREGDGPVSEVVARSIELELRRVLNQLARKRAS</sequence>